<evidence type="ECO:0000256" key="1">
    <source>
        <dbReference type="ARBA" id="ARBA00004686"/>
    </source>
</evidence>
<dbReference type="Proteomes" id="UP000230000">
    <property type="component" value="Unassembled WGS sequence"/>
</dbReference>
<evidence type="ECO:0000256" key="3">
    <source>
        <dbReference type="ARBA" id="ARBA00013047"/>
    </source>
</evidence>
<organism evidence="14 15">
    <name type="scientific">Thermoflavifilum aggregans</name>
    <dbReference type="NCBI Taxonomy" id="454188"/>
    <lineage>
        <taxon>Bacteria</taxon>
        <taxon>Pseudomonadati</taxon>
        <taxon>Bacteroidota</taxon>
        <taxon>Chitinophagia</taxon>
        <taxon>Chitinophagales</taxon>
        <taxon>Chitinophagaceae</taxon>
        <taxon>Thermoflavifilum</taxon>
    </lineage>
</organism>
<dbReference type="Pfam" id="PF02769">
    <property type="entry name" value="AIRS_C"/>
    <property type="match status" value="1"/>
</dbReference>
<comment type="caution">
    <text evidence="14">The sequence shown here is derived from an EMBL/GenBank/DDBJ whole genome shotgun (WGS) entry which is preliminary data.</text>
</comment>
<evidence type="ECO:0000256" key="11">
    <source>
        <dbReference type="ARBA" id="ARBA00049057"/>
    </source>
</evidence>
<evidence type="ECO:0000313" key="15">
    <source>
        <dbReference type="Proteomes" id="UP000230000"/>
    </source>
</evidence>
<evidence type="ECO:0000256" key="2">
    <source>
        <dbReference type="ARBA" id="ARBA00010280"/>
    </source>
</evidence>
<dbReference type="SUPFAM" id="SSF56042">
    <property type="entry name" value="PurM C-terminal domain-like"/>
    <property type="match status" value="1"/>
</dbReference>
<reference evidence="14 15" key="1">
    <citation type="submission" date="2017-11" db="EMBL/GenBank/DDBJ databases">
        <title>Genomic Encyclopedia of Archaeal and Bacterial Type Strains, Phase II (KMG-II): From Individual Species to Whole Genera.</title>
        <authorList>
            <person name="Goeker M."/>
        </authorList>
    </citation>
    <scope>NUCLEOTIDE SEQUENCE [LARGE SCALE GENOMIC DNA]</scope>
    <source>
        <strain evidence="14 15">DSM 27268</strain>
    </source>
</reference>
<evidence type="ECO:0000259" key="13">
    <source>
        <dbReference type="Pfam" id="PF02769"/>
    </source>
</evidence>
<dbReference type="InterPro" id="IPR016188">
    <property type="entry name" value="PurM-like_N"/>
</dbReference>
<evidence type="ECO:0000256" key="5">
    <source>
        <dbReference type="ARBA" id="ARBA00022598"/>
    </source>
</evidence>
<dbReference type="Gene3D" id="3.30.1330.10">
    <property type="entry name" value="PurM-like, N-terminal domain"/>
    <property type="match status" value="1"/>
</dbReference>
<keyword evidence="5 14" id="KW-0436">Ligase</keyword>
<dbReference type="PANTHER" id="PTHR10520:SF12">
    <property type="entry name" value="TRIFUNCTIONAL PURINE BIOSYNTHETIC PROTEIN ADENOSINE-3"/>
    <property type="match status" value="1"/>
</dbReference>
<dbReference type="GO" id="GO:0005524">
    <property type="term" value="F:ATP binding"/>
    <property type="evidence" value="ECO:0007669"/>
    <property type="project" value="UniProtKB-KW"/>
</dbReference>
<evidence type="ECO:0000256" key="10">
    <source>
        <dbReference type="ARBA" id="ARBA00033093"/>
    </source>
</evidence>
<dbReference type="InterPro" id="IPR004733">
    <property type="entry name" value="PurM_cligase"/>
</dbReference>
<feature type="domain" description="PurM-like C-terminal" evidence="13">
    <location>
        <begin position="209"/>
        <end position="407"/>
    </location>
</feature>
<dbReference type="Gene3D" id="3.90.650.10">
    <property type="entry name" value="PurM-like C-terminal domain"/>
    <property type="match status" value="1"/>
</dbReference>
<dbReference type="InterPro" id="IPR036676">
    <property type="entry name" value="PurM-like_C_sf"/>
</dbReference>
<feature type="domain" description="PurM-like N-terminal" evidence="12">
    <location>
        <begin position="76"/>
        <end position="183"/>
    </location>
</feature>
<dbReference type="OrthoDB" id="9802507at2"/>
<comment type="catalytic activity">
    <reaction evidence="11">
        <text>2-formamido-N(1)-(5-O-phospho-beta-D-ribosyl)acetamidine + ATP = 5-amino-1-(5-phospho-beta-D-ribosyl)imidazole + ADP + phosphate + H(+)</text>
        <dbReference type="Rhea" id="RHEA:23032"/>
        <dbReference type="ChEBI" id="CHEBI:15378"/>
        <dbReference type="ChEBI" id="CHEBI:30616"/>
        <dbReference type="ChEBI" id="CHEBI:43474"/>
        <dbReference type="ChEBI" id="CHEBI:137981"/>
        <dbReference type="ChEBI" id="CHEBI:147287"/>
        <dbReference type="ChEBI" id="CHEBI:456216"/>
        <dbReference type="EC" id="6.3.3.1"/>
    </reaction>
</comment>
<evidence type="ECO:0000259" key="12">
    <source>
        <dbReference type="Pfam" id="PF00586"/>
    </source>
</evidence>
<dbReference type="EC" id="6.3.3.1" evidence="3"/>
<proteinExistence type="inferred from homology"/>
<name>A0A2M9CWT2_9BACT</name>
<sequence length="429" mass="48214">MPVPLVREYFTGLPCHLRASCRFVFQLHVSVKDSLYQRRGVSASKEEVHAAIAKLDQGLYPHAFCRVFPDYLAQDPEWTCLSHADGAGTKSLLAYLYWRETGNMEVWNAIAQDALVMNLDDLLCVGAYRHFVYTSTIGRNKRWIPAEVLKALIEGTVACIDQLRTYGVDIHYVGGETADVGDLVRTLVVDGNMTVRWPKTRLVTNDRIREGDVIVGLASFGQTIYEQTYNSGIGSNGLTLARHELLHKSYLHDYPEACDLQLDAELQYTGPYRLSDKVSDDAYTLGDWLLSPTRTYAPFLKSLLEEHLDWIHGLIHCTGGGQTKLMRFLPEGLAAIKDRLFPLPPLFRLIRQVSSASWEELFQVFNMGHRMEIITPEAHAEEIIRLAQTFHIEALVTGRIVKAEAGKPHLQIIHPDAGTFAYTLSGNGN</sequence>
<comment type="similarity">
    <text evidence="2">Belongs to the AIR synthase family.</text>
</comment>
<protein>
    <recommendedName>
        <fullName evidence="4">Phosphoribosylformylglycinamidine cyclo-ligase</fullName>
        <ecNumber evidence="3">6.3.3.1</ecNumber>
    </recommendedName>
    <alternativeName>
        <fullName evidence="9">AIR synthase</fullName>
    </alternativeName>
    <alternativeName>
        <fullName evidence="10">AIRS</fullName>
    </alternativeName>
    <alternativeName>
        <fullName evidence="8">Phosphoribosyl-aminoimidazole synthetase</fullName>
    </alternativeName>
</protein>
<evidence type="ECO:0000256" key="7">
    <source>
        <dbReference type="ARBA" id="ARBA00022840"/>
    </source>
</evidence>
<evidence type="ECO:0000256" key="9">
    <source>
        <dbReference type="ARBA" id="ARBA00032931"/>
    </source>
</evidence>
<dbReference type="GO" id="GO:0004637">
    <property type="term" value="F:phosphoribosylamine-glycine ligase activity"/>
    <property type="evidence" value="ECO:0007669"/>
    <property type="project" value="TreeGrafter"/>
</dbReference>
<evidence type="ECO:0000313" key="14">
    <source>
        <dbReference type="EMBL" id="PJJ76371.1"/>
    </source>
</evidence>
<dbReference type="SUPFAM" id="SSF55326">
    <property type="entry name" value="PurM N-terminal domain-like"/>
    <property type="match status" value="1"/>
</dbReference>
<dbReference type="InterPro" id="IPR010918">
    <property type="entry name" value="PurM-like_C_dom"/>
</dbReference>
<comment type="pathway">
    <text evidence="1">Purine metabolism; IMP biosynthesis via de novo pathway; 5-amino-1-(5-phospho-D-ribosyl)imidazole from N(2)-formyl-N(1)-(5-phospho-D-ribosyl)glycinamide: step 2/2.</text>
</comment>
<evidence type="ECO:0000256" key="6">
    <source>
        <dbReference type="ARBA" id="ARBA00022741"/>
    </source>
</evidence>
<dbReference type="GO" id="GO:0006189">
    <property type="term" value="P:'de novo' IMP biosynthetic process"/>
    <property type="evidence" value="ECO:0007669"/>
    <property type="project" value="UniProtKB-UniPathway"/>
</dbReference>
<dbReference type="InterPro" id="IPR036921">
    <property type="entry name" value="PurM-like_N_sf"/>
</dbReference>
<dbReference type="GO" id="GO:0005829">
    <property type="term" value="C:cytosol"/>
    <property type="evidence" value="ECO:0007669"/>
    <property type="project" value="TreeGrafter"/>
</dbReference>
<dbReference type="Pfam" id="PF00586">
    <property type="entry name" value="AIRS"/>
    <property type="match status" value="1"/>
</dbReference>
<dbReference type="EMBL" id="PGFG01000001">
    <property type="protein sequence ID" value="PJJ76371.1"/>
    <property type="molecule type" value="Genomic_DNA"/>
</dbReference>
<accession>A0A2M9CWT2</accession>
<dbReference type="GO" id="GO:0046084">
    <property type="term" value="P:adenine biosynthetic process"/>
    <property type="evidence" value="ECO:0007669"/>
    <property type="project" value="TreeGrafter"/>
</dbReference>
<gene>
    <name evidence="14" type="ORF">BXY57_1985</name>
</gene>
<keyword evidence="7" id="KW-0067">ATP-binding</keyword>
<dbReference type="AlphaFoldDB" id="A0A2M9CWT2"/>
<dbReference type="GO" id="GO:0004641">
    <property type="term" value="F:phosphoribosylformylglycinamidine cyclo-ligase activity"/>
    <property type="evidence" value="ECO:0007669"/>
    <property type="project" value="UniProtKB-EC"/>
</dbReference>
<dbReference type="PANTHER" id="PTHR10520">
    <property type="entry name" value="TRIFUNCTIONAL PURINE BIOSYNTHETIC PROTEIN ADENOSINE-3-RELATED"/>
    <property type="match status" value="1"/>
</dbReference>
<keyword evidence="6" id="KW-0547">Nucleotide-binding</keyword>
<evidence type="ECO:0000256" key="8">
    <source>
        <dbReference type="ARBA" id="ARBA00031908"/>
    </source>
</evidence>
<dbReference type="RefSeq" id="WP_100314865.1">
    <property type="nucleotide sequence ID" value="NZ_PGFG01000001.1"/>
</dbReference>
<dbReference type="UniPathway" id="UPA00074">
    <property type="reaction ID" value="UER00129"/>
</dbReference>
<keyword evidence="15" id="KW-1185">Reference proteome</keyword>
<evidence type="ECO:0000256" key="4">
    <source>
        <dbReference type="ARBA" id="ARBA00020367"/>
    </source>
</evidence>